<keyword evidence="4" id="KW-1185">Reference proteome</keyword>
<evidence type="ECO:0000313" key="3">
    <source>
        <dbReference type="EMBL" id="GLI66216.1"/>
    </source>
</evidence>
<dbReference type="PANTHER" id="PTHR45655:SF13">
    <property type="entry name" value="SOLUBLE GUANYLATE CYCLASE GCY-32-RELATED"/>
    <property type="match status" value="1"/>
</dbReference>
<accession>A0ABQ5SAJ2</accession>
<comment type="caution">
    <text evidence="3">The sequence shown here is derived from an EMBL/GenBank/DDBJ whole genome shotgun (WGS) entry which is preliminary data.</text>
</comment>
<dbReference type="Gene3D" id="3.90.1520.10">
    <property type="entry name" value="H-NOX domain"/>
    <property type="match status" value="1"/>
</dbReference>
<reference evidence="3 4" key="1">
    <citation type="journal article" date="2023" name="IScience">
        <title>Expanded male sex-determining region conserved during the evolution of homothallism in the green alga Volvox.</title>
        <authorList>
            <person name="Yamamoto K."/>
            <person name="Matsuzaki R."/>
            <person name="Mahakham W."/>
            <person name="Heman W."/>
            <person name="Sekimoto H."/>
            <person name="Kawachi M."/>
            <person name="Minakuchi Y."/>
            <person name="Toyoda A."/>
            <person name="Nozaki H."/>
        </authorList>
    </citation>
    <scope>NUCLEOTIDE SEQUENCE [LARGE SCALE GENOMIC DNA]</scope>
    <source>
        <strain evidence="3 4">NIES-4468</strain>
    </source>
</reference>
<dbReference type="Proteomes" id="UP001165090">
    <property type="component" value="Unassembled WGS sequence"/>
</dbReference>
<feature type="region of interest" description="Disordered" evidence="1">
    <location>
        <begin position="167"/>
        <end position="200"/>
    </location>
</feature>
<feature type="non-terminal residue" evidence="3">
    <location>
        <position position="1"/>
    </location>
</feature>
<evidence type="ECO:0000313" key="4">
    <source>
        <dbReference type="Proteomes" id="UP001165090"/>
    </source>
</evidence>
<dbReference type="PANTHER" id="PTHR45655">
    <property type="entry name" value="GUANYLATE CYCLASE SOLUBLE SUBUNIT BETA-2"/>
    <property type="match status" value="1"/>
</dbReference>
<dbReference type="Pfam" id="PF07700">
    <property type="entry name" value="HNOB"/>
    <property type="match status" value="1"/>
</dbReference>
<proteinExistence type="predicted"/>
<dbReference type="EMBL" id="BSDZ01000028">
    <property type="protein sequence ID" value="GLI66216.1"/>
    <property type="molecule type" value="Genomic_DNA"/>
</dbReference>
<name>A0ABQ5SAJ2_9CHLO</name>
<evidence type="ECO:0000256" key="1">
    <source>
        <dbReference type="SAM" id="MobiDB-lite"/>
    </source>
</evidence>
<dbReference type="InterPro" id="IPR011644">
    <property type="entry name" value="Heme_NO-bd"/>
</dbReference>
<dbReference type="InterPro" id="IPR038158">
    <property type="entry name" value="H-NOX_domain_sf"/>
</dbReference>
<protein>
    <recommendedName>
        <fullName evidence="2">Heme NO-binding domain-containing protein</fullName>
    </recommendedName>
</protein>
<gene>
    <name evidence="3" type="ORF">VaNZ11_009891</name>
</gene>
<dbReference type="SUPFAM" id="SSF111126">
    <property type="entry name" value="Ligand-binding domain in the NO signalling and Golgi transport"/>
    <property type="match status" value="1"/>
</dbReference>
<feature type="compositionally biased region" description="Gly residues" evidence="1">
    <location>
        <begin position="187"/>
        <end position="199"/>
    </location>
</feature>
<feature type="domain" description="Heme NO-binding" evidence="2">
    <location>
        <begin position="2"/>
        <end position="159"/>
    </location>
</feature>
<organism evidence="3 4">
    <name type="scientific">Volvox africanus</name>
    <dbReference type="NCBI Taxonomy" id="51714"/>
    <lineage>
        <taxon>Eukaryota</taxon>
        <taxon>Viridiplantae</taxon>
        <taxon>Chlorophyta</taxon>
        <taxon>core chlorophytes</taxon>
        <taxon>Chlorophyceae</taxon>
        <taxon>CS clade</taxon>
        <taxon>Chlamydomonadales</taxon>
        <taxon>Volvocaceae</taxon>
        <taxon>Volvox</taxon>
    </lineage>
</organism>
<dbReference type="InterPro" id="IPR024096">
    <property type="entry name" value="NO_sig/Golgi_transp_ligand-bd"/>
</dbReference>
<evidence type="ECO:0000259" key="2">
    <source>
        <dbReference type="Pfam" id="PF07700"/>
    </source>
</evidence>
<sequence length="231" mass="25536">INDGVRGFIIDTYGVDAWTSVVDATGIDNRYVTVCPYPDEVTYKALGTLANLRGRDLQDVLDDFGYYFCMTYVPKMGYERLLRCMGGSLIEFLQNLNVYHLHLSMSFKDMTPPAFNVEEVTPDSLVFHYSSTRPGLTRLAMGLLRGAAKLLYDTDVEISILQMRDRNGCDEDDDKDAPKPDLESGGVPRGDGGGHGGGTDTFLIRFPTQSSFLQMHNAAATCRLALDPPTL</sequence>